<evidence type="ECO:0000313" key="1">
    <source>
        <dbReference type="EMBL" id="PBK83490.1"/>
    </source>
</evidence>
<proteinExistence type="predicted"/>
<gene>
    <name evidence="1" type="ORF">ARMGADRAFT_671811</name>
</gene>
<dbReference type="InParanoid" id="A0A2H3CNR5"/>
<dbReference type="Proteomes" id="UP000217790">
    <property type="component" value="Unassembled WGS sequence"/>
</dbReference>
<accession>A0A2H3CNR5</accession>
<dbReference type="EMBL" id="KZ293706">
    <property type="protein sequence ID" value="PBK83490.1"/>
    <property type="molecule type" value="Genomic_DNA"/>
</dbReference>
<organism evidence="1 2">
    <name type="scientific">Armillaria gallica</name>
    <name type="common">Bulbous honey fungus</name>
    <name type="synonym">Armillaria bulbosa</name>
    <dbReference type="NCBI Taxonomy" id="47427"/>
    <lineage>
        <taxon>Eukaryota</taxon>
        <taxon>Fungi</taxon>
        <taxon>Dikarya</taxon>
        <taxon>Basidiomycota</taxon>
        <taxon>Agaricomycotina</taxon>
        <taxon>Agaricomycetes</taxon>
        <taxon>Agaricomycetidae</taxon>
        <taxon>Agaricales</taxon>
        <taxon>Marasmiineae</taxon>
        <taxon>Physalacriaceae</taxon>
        <taxon>Armillaria</taxon>
    </lineage>
</organism>
<protein>
    <submittedName>
        <fullName evidence="1">Uncharacterized protein</fullName>
    </submittedName>
</protein>
<reference evidence="2" key="1">
    <citation type="journal article" date="2017" name="Nat. Ecol. Evol.">
        <title>Genome expansion and lineage-specific genetic innovations in the forest pathogenic fungi Armillaria.</title>
        <authorList>
            <person name="Sipos G."/>
            <person name="Prasanna A.N."/>
            <person name="Walter M.C."/>
            <person name="O'Connor E."/>
            <person name="Balint B."/>
            <person name="Krizsan K."/>
            <person name="Kiss B."/>
            <person name="Hess J."/>
            <person name="Varga T."/>
            <person name="Slot J."/>
            <person name="Riley R."/>
            <person name="Boka B."/>
            <person name="Rigling D."/>
            <person name="Barry K."/>
            <person name="Lee J."/>
            <person name="Mihaltcheva S."/>
            <person name="LaButti K."/>
            <person name="Lipzen A."/>
            <person name="Waldron R."/>
            <person name="Moloney N.M."/>
            <person name="Sperisen C."/>
            <person name="Kredics L."/>
            <person name="Vagvoelgyi C."/>
            <person name="Patrignani A."/>
            <person name="Fitzpatrick D."/>
            <person name="Nagy I."/>
            <person name="Doyle S."/>
            <person name="Anderson J.B."/>
            <person name="Grigoriev I.V."/>
            <person name="Gueldener U."/>
            <person name="Muensterkoetter M."/>
            <person name="Nagy L.G."/>
        </authorList>
    </citation>
    <scope>NUCLEOTIDE SEQUENCE [LARGE SCALE GENOMIC DNA]</scope>
    <source>
        <strain evidence="2">Ar21-2</strain>
    </source>
</reference>
<dbReference type="AlphaFoldDB" id="A0A2H3CNR5"/>
<name>A0A2H3CNR5_ARMGA</name>
<sequence>MSDLTAAKVLAPRIRVREAKGLPVTDRSQGMPMLMAAQFTTIHAESFLCLIGFG</sequence>
<evidence type="ECO:0000313" key="2">
    <source>
        <dbReference type="Proteomes" id="UP000217790"/>
    </source>
</evidence>
<keyword evidence="2" id="KW-1185">Reference proteome</keyword>